<comment type="similarity">
    <text evidence="3">Belongs to the UreF family.</text>
</comment>
<dbReference type="Proteomes" id="UP000007881">
    <property type="component" value="Chromosome"/>
</dbReference>
<dbReference type="InterPro" id="IPR038277">
    <property type="entry name" value="UreF_sf"/>
</dbReference>
<dbReference type="RefSeq" id="WP_014436596.1">
    <property type="nucleotide sequence ID" value="NC_017080.1"/>
</dbReference>
<dbReference type="AlphaFoldDB" id="I0IDN9"/>
<keyword evidence="5" id="KW-1185">Reference proteome</keyword>
<evidence type="ECO:0000256" key="1">
    <source>
        <dbReference type="ARBA" id="ARBA00022988"/>
    </source>
</evidence>
<comment type="function">
    <text evidence="3">Required for maturation of urease via the functional incorporation of the urease nickel metallocenter.</text>
</comment>
<dbReference type="PANTHER" id="PTHR33620">
    <property type="entry name" value="UREASE ACCESSORY PROTEIN F"/>
    <property type="match status" value="1"/>
</dbReference>
<dbReference type="InterPro" id="IPR002639">
    <property type="entry name" value="UreF"/>
</dbReference>
<dbReference type="HOGENOM" id="CLU_049215_1_1_0"/>
<dbReference type="eggNOG" id="COG0830">
    <property type="taxonomic scope" value="Bacteria"/>
</dbReference>
<dbReference type="EMBL" id="AP012338">
    <property type="protein sequence ID" value="BAM03377.1"/>
    <property type="molecule type" value="Genomic_DNA"/>
</dbReference>
<dbReference type="PIRSF" id="PIRSF009467">
    <property type="entry name" value="Ureas_acces_UreF"/>
    <property type="match status" value="1"/>
</dbReference>
<protein>
    <recommendedName>
        <fullName evidence="3">Urease accessory protein UreF</fullName>
    </recommendedName>
</protein>
<evidence type="ECO:0000256" key="3">
    <source>
        <dbReference type="HAMAP-Rule" id="MF_01385"/>
    </source>
</evidence>
<keyword evidence="1 3" id="KW-0996">Nickel insertion</keyword>
<evidence type="ECO:0000256" key="2">
    <source>
        <dbReference type="ARBA" id="ARBA00023186"/>
    </source>
</evidence>
<dbReference type="PATRIC" id="fig|1142394.8.peg.1256"/>
<dbReference type="PANTHER" id="PTHR33620:SF1">
    <property type="entry name" value="UREASE ACCESSORY PROTEIN F"/>
    <property type="match status" value="1"/>
</dbReference>
<sequence>MGAPSSAPWTLWQVIDSAFPAGGFAHSGGLEAAAQAGRVADAAGVERFARRRFRDLAAGPLVFVRAAGRAADDPPRLRDLDARCGAATAEAVAHRASLRLGGGLLAAARGLALPGVAEAEAALAGGGHLPVAFGLVTSAAGVGASEAARAFLFADARTVFSAAVRLGIAGPLDAQARLARLAAEAESLADGSLARSLEEVCTTSPLLTLLSGEQPRLYSKLFQS</sequence>
<gene>
    <name evidence="3 4" type="primary">ureF</name>
    <name evidence="4" type="ordered locus">PSMK_12180</name>
</gene>
<dbReference type="Gene3D" id="1.10.4190.10">
    <property type="entry name" value="Urease accessory protein UreF"/>
    <property type="match status" value="1"/>
</dbReference>
<dbReference type="OrthoDB" id="9798772at2"/>
<keyword evidence="3" id="KW-0963">Cytoplasm</keyword>
<dbReference type="HAMAP" id="MF_01385">
    <property type="entry name" value="UreF"/>
    <property type="match status" value="1"/>
</dbReference>
<evidence type="ECO:0000313" key="5">
    <source>
        <dbReference type="Proteomes" id="UP000007881"/>
    </source>
</evidence>
<proteinExistence type="inferred from homology"/>
<comment type="subunit">
    <text evidence="3">UreD, UreF and UreG form a complex that acts as a GTP-hydrolysis-dependent molecular chaperone, activating the urease apoprotein by helping to assemble the nickel containing metallocenter of UreC. The UreE protein probably delivers the nickel.</text>
</comment>
<dbReference type="KEGG" id="phm:PSMK_12180"/>
<evidence type="ECO:0000313" key="4">
    <source>
        <dbReference type="EMBL" id="BAM03377.1"/>
    </source>
</evidence>
<dbReference type="Pfam" id="PF01730">
    <property type="entry name" value="UreF"/>
    <property type="match status" value="1"/>
</dbReference>
<dbReference type="GO" id="GO:0016151">
    <property type="term" value="F:nickel cation binding"/>
    <property type="evidence" value="ECO:0007669"/>
    <property type="project" value="UniProtKB-UniRule"/>
</dbReference>
<keyword evidence="2 3" id="KW-0143">Chaperone</keyword>
<dbReference type="GO" id="GO:0005737">
    <property type="term" value="C:cytoplasm"/>
    <property type="evidence" value="ECO:0007669"/>
    <property type="project" value="UniProtKB-SubCell"/>
</dbReference>
<organism evidence="4 5">
    <name type="scientific">Phycisphaera mikurensis (strain NBRC 102666 / KCTC 22515 / FYK2301M01)</name>
    <dbReference type="NCBI Taxonomy" id="1142394"/>
    <lineage>
        <taxon>Bacteria</taxon>
        <taxon>Pseudomonadati</taxon>
        <taxon>Planctomycetota</taxon>
        <taxon>Phycisphaerae</taxon>
        <taxon>Phycisphaerales</taxon>
        <taxon>Phycisphaeraceae</taxon>
        <taxon>Phycisphaera</taxon>
    </lineage>
</organism>
<name>I0IDN9_PHYMF</name>
<reference evidence="4 5" key="1">
    <citation type="submission" date="2012-02" db="EMBL/GenBank/DDBJ databases">
        <title>Complete genome sequence of Phycisphaera mikurensis NBRC 102666.</title>
        <authorList>
            <person name="Ankai A."/>
            <person name="Hosoyama A."/>
            <person name="Terui Y."/>
            <person name="Sekine M."/>
            <person name="Fukai R."/>
            <person name="Kato Y."/>
            <person name="Nakamura S."/>
            <person name="Yamada-Narita S."/>
            <person name="Kawakoshi A."/>
            <person name="Fukunaga Y."/>
            <person name="Yamazaki S."/>
            <person name="Fujita N."/>
        </authorList>
    </citation>
    <scope>NUCLEOTIDE SEQUENCE [LARGE SCALE GENOMIC DNA]</scope>
    <source>
        <strain evidence="5">NBRC 102666 / KCTC 22515 / FYK2301M01</strain>
    </source>
</reference>
<dbReference type="STRING" id="1142394.PSMK_12180"/>
<comment type="subcellular location">
    <subcellularLocation>
        <location evidence="3">Cytoplasm</location>
    </subcellularLocation>
</comment>
<accession>I0IDN9</accession>